<keyword evidence="4" id="KW-0858">Xylan degradation</keyword>
<dbReference type="Pfam" id="PF01522">
    <property type="entry name" value="Polysacc_deac_1"/>
    <property type="match status" value="1"/>
</dbReference>
<keyword evidence="4" id="KW-0119">Carbohydrate metabolism</keyword>
<keyword evidence="2" id="KW-0732">Signal</keyword>
<evidence type="ECO:0000256" key="2">
    <source>
        <dbReference type="ARBA" id="ARBA00022729"/>
    </source>
</evidence>
<dbReference type="InterPro" id="IPR051398">
    <property type="entry name" value="Polysacch_Deacetylase"/>
</dbReference>
<accession>A0A917H9V0</accession>
<comment type="caution">
    <text evidence="4">The sequence shown here is derived from an EMBL/GenBank/DDBJ whole genome shotgun (WGS) entry which is preliminary data.</text>
</comment>
<evidence type="ECO:0000256" key="1">
    <source>
        <dbReference type="ARBA" id="ARBA00004613"/>
    </source>
</evidence>
<name>A0A917H9V0_9BACI</name>
<reference evidence="4" key="2">
    <citation type="submission" date="2020-09" db="EMBL/GenBank/DDBJ databases">
        <authorList>
            <person name="Sun Q."/>
            <person name="Zhou Y."/>
        </authorList>
    </citation>
    <scope>NUCLEOTIDE SEQUENCE</scope>
    <source>
        <strain evidence="4">CGMCC 1.12754</strain>
    </source>
</reference>
<keyword evidence="4" id="KW-0624">Polysaccharide degradation</keyword>
<dbReference type="PANTHER" id="PTHR34216">
    <property type="match status" value="1"/>
</dbReference>
<proteinExistence type="predicted"/>
<dbReference type="GO" id="GO:0016798">
    <property type="term" value="F:hydrolase activity, acting on glycosyl bonds"/>
    <property type="evidence" value="ECO:0007669"/>
    <property type="project" value="UniProtKB-KW"/>
</dbReference>
<dbReference type="EMBL" id="BMFR01000004">
    <property type="protein sequence ID" value="GGG72244.1"/>
    <property type="molecule type" value="Genomic_DNA"/>
</dbReference>
<keyword evidence="5" id="KW-1185">Reference proteome</keyword>
<dbReference type="SUPFAM" id="SSF88713">
    <property type="entry name" value="Glycoside hydrolase/deacetylase"/>
    <property type="match status" value="1"/>
</dbReference>
<evidence type="ECO:0000313" key="5">
    <source>
        <dbReference type="Proteomes" id="UP000622860"/>
    </source>
</evidence>
<dbReference type="PROSITE" id="PS51677">
    <property type="entry name" value="NODB"/>
    <property type="match status" value="1"/>
</dbReference>
<dbReference type="CDD" id="cd10966">
    <property type="entry name" value="CE4_yadE_5s"/>
    <property type="match status" value="1"/>
</dbReference>
<dbReference type="Gene3D" id="3.20.20.370">
    <property type="entry name" value="Glycoside hydrolase/deacetylase"/>
    <property type="match status" value="1"/>
</dbReference>
<dbReference type="Proteomes" id="UP000622860">
    <property type="component" value="Unassembled WGS sequence"/>
</dbReference>
<sequence length="310" mass="35853">MRLFINILFTSSLIILCTIIVSVFSDNFVDALSSESTPRDKSLQIKSCQEWTKKVRDFNVSKGDGAKKVTVLMYHRVIDDADIGDELLNDKDLLKSTIIRKSQFEKQMNWLKEKNYETLTGREFQLFMQGKIAVPEKSVLLTFDDGFQDNFTEVYPILKKYNFRALNFIITGLLAPKTQIYDPAAFQYLSASEIRESCDVFEFQSHSNNFHKKNEKGTAFLIAKQKKEIIDDVHKSLVHLDNLNLSFAYPYGEYDEETIDAIKQLGIEMAFTIEYKDAKPGMNMYKIPRKGVYPEDTLEDFKWKINSDEG</sequence>
<dbReference type="PANTHER" id="PTHR34216:SF3">
    <property type="entry name" value="POLY-BETA-1,6-N-ACETYL-D-GLUCOSAMINE N-DEACETYLASE"/>
    <property type="match status" value="1"/>
</dbReference>
<keyword evidence="4" id="KW-0326">Glycosidase</keyword>
<evidence type="ECO:0000259" key="3">
    <source>
        <dbReference type="PROSITE" id="PS51677"/>
    </source>
</evidence>
<evidence type="ECO:0000313" key="4">
    <source>
        <dbReference type="EMBL" id="GGG72244.1"/>
    </source>
</evidence>
<gene>
    <name evidence="4" type="ORF">GCM10011398_15750</name>
</gene>
<dbReference type="InterPro" id="IPR002509">
    <property type="entry name" value="NODB_dom"/>
</dbReference>
<dbReference type="AlphaFoldDB" id="A0A917H9V0"/>
<protein>
    <submittedName>
        <fullName evidence="4">Xylanase</fullName>
    </submittedName>
</protein>
<dbReference type="GO" id="GO:0045493">
    <property type="term" value="P:xylan catabolic process"/>
    <property type="evidence" value="ECO:0007669"/>
    <property type="project" value="UniProtKB-KW"/>
</dbReference>
<dbReference type="GO" id="GO:0016810">
    <property type="term" value="F:hydrolase activity, acting on carbon-nitrogen (but not peptide) bonds"/>
    <property type="evidence" value="ECO:0007669"/>
    <property type="project" value="InterPro"/>
</dbReference>
<reference evidence="4" key="1">
    <citation type="journal article" date="2014" name="Int. J. Syst. Evol. Microbiol.">
        <title>Complete genome sequence of Corynebacterium casei LMG S-19264T (=DSM 44701T), isolated from a smear-ripened cheese.</title>
        <authorList>
            <consortium name="US DOE Joint Genome Institute (JGI-PGF)"/>
            <person name="Walter F."/>
            <person name="Albersmeier A."/>
            <person name="Kalinowski J."/>
            <person name="Ruckert C."/>
        </authorList>
    </citation>
    <scope>NUCLEOTIDE SEQUENCE</scope>
    <source>
        <strain evidence="4">CGMCC 1.12754</strain>
    </source>
</reference>
<dbReference type="RefSeq" id="WP_188454823.1">
    <property type="nucleotide sequence ID" value="NZ_BMFR01000004.1"/>
</dbReference>
<feature type="domain" description="NodB homology" evidence="3">
    <location>
        <begin position="137"/>
        <end position="310"/>
    </location>
</feature>
<organism evidence="4 5">
    <name type="scientific">Virgibacillus oceani</name>
    <dbReference type="NCBI Taxonomy" id="1479511"/>
    <lineage>
        <taxon>Bacteria</taxon>
        <taxon>Bacillati</taxon>
        <taxon>Bacillota</taxon>
        <taxon>Bacilli</taxon>
        <taxon>Bacillales</taxon>
        <taxon>Bacillaceae</taxon>
        <taxon>Virgibacillus</taxon>
    </lineage>
</organism>
<comment type="subcellular location">
    <subcellularLocation>
        <location evidence="1">Secreted</location>
    </subcellularLocation>
</comment>
<keyword evidence="4" id="KW-0378">Hydrolase</keyword>
<dbReference type="GO" id="GO:0005576">
    <property type="term" value="C:extracellular region"/>
    <property type="evidence" value="ECO:0007669"/>
    <property type="project" value="UniProtKB-SubCell"/>
</dbReference>
<dbReference type="InterPro" id="IPR011330">
    <property type="entry name" value="Glyco_hydro/deAcase_b/a-brl"/>
</dbReference>